<protein>
    <submittedName>
        <fullName evidence="1">Uncharacterized protein</fullName>
    </submittedName>
</protein>
<proteinExistence type="predicted"/>
<name>A0A1R3I6S9_9ROSI</name>
<comment type="caution">
    <text evidence="1">The sequence shown here is derived from an EMBL/GenBank/DDBJ whole genome shotgun (WGS) entry which is preliminary data.</text>
</comment>
<dbReference type="EMBL" id="AWUE01018788">
    <property type="protein sequence ID" value="OMO78268.1"/>
    <property type="molecule type" value="Genomic_DNA"/>
</dbReference>
<gene>
    <name evidence="1" type="ORF">COLO4_24799</name>
</gene>
<evidence type="ECO:0000313" key="1">
    <source>
        <dbReference type="EMBL" id="OMO78268.1"/>
    </source>
</evidence>
<evidence type="ECO:0000313" key="2">
    <source>
        <dbReference type="Proteomes" id="UP000187203"/>
    </source>
</evidence>
<sequence>MKVLFEEDAELAGVDPLQVFFYFVSAVSLRATLV</sequence>
<dbReference type="AlphaFoldDB" id="A0A1R3I6S9"/>
<keyword evidence="2" id="KW-1185">Reference proteome</keyword>
<reference evidence="2" key="1">
    <citation type="submission" date="2013-09" db="EMBL/GenBank/DDBJ databases">
        <title>Corchorus olitorius genome sequencing.</title>
        <authorList>
            <person name="Alam M."/>
            <person name="Haque M.S."/>
            <person name="Islam M.S."/>
            <person name="Emdad E.M."/>
            <person name="Islam M.M."/>
            <person name="Ahmed B."/>
            <person name="Halim A."/>
            <person name="Hossen Q.M.M."/>
            <person name="Hossain M.Z."/>
            <person name="Ahmed R."/>
            <person name="Khan M.M."/>
            <person name="Islam R."/>
            <person name="Rashid M.M."/>
            <person name="Khan S.A."/>
            <person name="Rahman M.S."/>
            <person name="Alam M."/>
            <person name="Yahiya A.S."/>
            <person name="Khan M.S."/>
            <person name="Azam M.S."/>
            <person name="Haque T."/>
            <person name="Lashkar M.Z.H."/>
            <person name="Akhand A.I."/>
            <person name="Morshed G."/>
            <person name="Roy S."/>
            <person name="Uddin K.S."/>
            <person name="Rabeya T."/>
            <person name="Hossain A.S."/>
            <person name="Chowdhury A."/>
            <person name="Snigdha A.R."/>
            <person name="Mortoza M.S."/>
            <person name="Matin S.A."/>
            <person name="Hoque S.M.E."/>
            <person name="Islam M.K."/>
            <person name="Roy D.K."/>
            <person name="Haider R."/>
            <person name="Moosa M.M."/>
            <person name="Elias S.M."/>
            <person name="Hasan A.M."/>
            <person name="Jahan S."/>
            <person name="Shafiuddin M."/>
            <person name="Mahmood N."/>
            <person name="Shommy N.S."/>
        </authorList>
    </citation>
    <scope>NUCLEOTIDE SEQUENCE [LARGE SCALE GENOMIC DNA]</scope>
    <source>
        <strain evidence="2">cv. O-4</strain>
    </source>
</reference>
<accession>A0A1R3I6S9</accession>
<organism evidence="1 2">
    <name type="scientific">Corchorus olitorius</name>
    <dbReference type="NCBI Taxonomy" id="93759"/>
    <lineage>
        <taxon>Eukaryota</taxon>
        <taxon>Viridiplantae</taxon>
        <taxon>Streptophyta</taxon>
        <taxon>Embryophyta</taxon>
        <taxon>Tracheophyta</taxon>
        <taxon>Spermatophyta</taxon>
        <taxon>Magnoliopsida</taxon>
        <taxon>eudicotyledons</taxon>
        <taxon>Gunneridae</taxon>
        <taxon>Pentapetalae</taxon>
        <taxon>rosids</taxon>
        <taxon>malvids</taxon>
        <taxon>Malvales</taxon>
        <taxon>Malvaceae</taxon>
        <taxon>Grewioideae</taxon>
        <taxon>Apeibeae</taxon>
        <taxon>Corchorus</taxon>
    </lineage>
</organism>
<dbReference type="Proteomes" id="UP000187203">
    <property type="component" value="Unassembled WGS sequence"/>
</dbReference>